<name>A0ABU3ADM0_9FLAO</name>
<feature type="chain" id="PRO_5047375936" evidence="1">
    <location>
        <begin position="23"/>
        <end position="364"/>
    </location>
</feature>
<dbReference type="Proteomes" id="UP001255246">
    <property type="component" value="Unassembled WGS sequence"/>
</dbReference>
<dbReference type="SUPFAM" id="SSF56601">
    <property type="entry name" value="beta-lactamase/transpeptidase-like"/>
    <property type="match status" value="1"/>
</dbReference>
<dbReference type="Gene3D" id="3.40.710.10">
    <property type="entry name" value="DD-peptidase/beta-lactamase superfamily"/>
    <property type="match status" value="1"/>
</dbReference>
<evidence type="ECO:0000313" key="4">
    <source>
        <dbReference type="Proteomes" id="UP001255246"/>
    </source>
</evidence>
<dbReference type="InterPro" id="IPR050789">
    <property type="entry name" value="Diverse_Enzym_Activities"/>
</dbReference>
<dbReference type="PROSITE" id="PS51257">
    <property type="entry name" value="PROKAR_LIPOPROTEIN"/>
    <property type="match status" value="1"/>
</dbReference>
<organism evidence="3 4">
    <name type="scientific">Croceitalea rosinachiae</name>
    <dbReference type="NCBI Taxonomy" id="3075596"/>
    <lineage>
        <taxon>Bacteria</taxon>
        <taxon>Pseudomonadati</taxon>
        <taxon>Bacteroidota</taxon>
        <taxon>Flavobacteriia</taxon>
        <taxon>Flavobacteriales</taxon>
        <taxon>Flavobacteriaceae</taxon>
        <taxon>Croceitalea</taxon>
    </lineage>
</organism>
<comment type="caution">
    <text evidence="3">The sequence shown here is derived from an EMBL/GenBank/DDBJ whole genome shotgun (WGS) entry which is preliminary data.</text>
</comment>
<dbReference type="InterPro" id="IPR012338">
    <property type="entry name" value="Beta-lactam/transpept-like"/>
</dbReference>
<feature type="domain" description="Beta-lactamase-related" evidence="2">
    <location>
        <begin position="77"/>
        <end position="337"/>
    </location>
</feature>
<dbReference type="EC" id="3.-.-.-" evidence="3"/>
<reference evidence="3 4" key="1">
    <citation type="submission" date="2023-09" db="EMBL/GenBank/DDBJ databases">
        <authorList>
            <person name="Rey-Velasco X."/>
        </authorList>
    </citation>
    <scope>NUCLEOTIDE SEQUENCE [LARGE SCALE GENOMIC DNA]</scope>
    <source>
        <strain evidence="3 4">F388</strain>
    </source>
</reference>
<feature type="signal peptide" evidence="1">
    <location>
        <begin position="1"/>
        <end position="22"/>
    </location>
</feature>
<evidence type="ECO:0000313" key="3">
    <source>
        <dbReference type="EMBL" id="MDT0608292.1"/>
    </source>
</evidence>
<keyword evidence="1" id="KW-0732">Signal</keyword>
<dbReference type="InterPro" id="IPR001466">
    <property type="entry name" value="Beta-lactam-related"/>
</dbReference>
<keyword evidence="3" id="KW-0378">Hydrolase</keyword>
<dbReference type="EMBL" id="JAVRHR010000003">
    <property type="protein sequence ID" value="MDT0608292.1"/>
    <property type="molecule type" value="Genomic_DNA"/>
</dbReference>
<evidence type="ECO:0000256" key="1">
    <source>
        <dbReference type="SAM" id="SignalP"/>
    </source>
</evidence>
<proteinExistence type="predicted"/>
<evidence type="ECO:0000259" key="2">
    <source>
        <dbReference type="Pfam" id="PF00144"/>
    </source>
</evidence>
<dbReference type="PANTHER" id="PTHR43283:SF7">
    <property type="entry name" value="BETA-LACTAMASE-RELATED DOMAIN-CONTAINING PROTEIN"/>
    <property type="match status" value="1"/>
</dbReference>
<keyword evidence="4" id="KW-1185">Reference proteome</keyword>
<dbReference type="Pfam" id="PF00144">
    <property type="entry name" value="Beta-lactamase"/>
    <property type="match status" value="1"/>
</dbReference>
<dbReference type="GO" id="GO:0016787">
    <property type="term" value="F:hydrolase activity"/>
    <property type="evidence" value="ECO:0007669"/>
    <property type="project" value="UniProtKB-KW"/>
</dbReference>
<dbReference type="PANTHER" id="PTHR43283">
    <property type="entry name" value="BETA-LACTAMASE-RELATED"/>
    <property type="match status" value="1"/>
</dbReference>
<dbReference type="RefSeq" id="WP_311352890.1">
    <property type="nucleotide sequence ID" value="NZ_JAVRHR010000003.1"/>
</dbReference>
<protein>
    <submittedName>
        <fullName evidence="3">Serine hydrolase</fullName>
        <ecNumber evidence="3">3.-.-.-</ecNumber>
    </submittedName>
</protein>
<gene>
    <name evidence="3" type="ORF">RM706_14690</name>
</gene>
<accession>A0ABU3ADM0</accession>
<sequence length="364" mass="41068">MKKLIYIIFLVCLSIACSTDNTEPTNTDTTEESQASNLYFPPSQSATWESATIAELNWNANGEQPLQEFLDENGTKAFIILKDGKIVTEWYFDDHTQNTSWYWASAGKTLTAFTVGVAQENVFLNINDKTSDYLGQNWTSLEQEKEDLITIWHQLTMTSGMNDLQFDCVTQDCLTYVADAGNRWAYHNGPYTLLQSVVANATQEDWSDYFNTNLRDRIGMDGFWFSTNDLNNVFFSTARSMARFGLLNLNNGIWDGETILADTNYLSDMKSTSQNINDAYGYLWWLNGKSTYRAPSSQLEFNGELIPNAPADTYSGLGKNDQKLYVVPSQNLVIVRMGEDAGESLLGPSSFDNELWGLLNDLMN</sequence>